<reference evidence="2" key="1">
    <citation type="submission" date="2022-12" db="EMBL/GenBank/DDBJ databases">
        <authorList>
            <person name="Petersen C."/>
        </authorList>
    </citation>
    <scope>NUCLEOTIDE SEQUENCE</scope>
    <source>
        <strain evidence="2">IBT 35673</strain>
    </source>
</reference>
<comment type="caution">
    <text evidence="2">The sequence shown here is derived from an EMBL/GenBank/DDBJ whole genome shotgun (WGS) entry which is preliminary data.</text>
</comment>
<evidence type="ECO:0000313" key="2">
    <source>
        <dbReference type="EMBL" id="KAJ5338323.1"/>
    </source>
</evidence>
<dbReference type="Gene3D" id="3.50.50.60">
    <property type="entry name" value="FAD/NAD(P)-binding domain"/>
    <property type="match status" value="2"/>
</dbReference>
<dbReference type="InterPro" id="IPR036188">
    <property type="entry name" value="FAD/NAD-bd_sf"/>
</dbReference>
<proteinExistence type="predicted"/>
<gene>
    <name evidence="2" type="ORF">N7452_005051</name>
</gene>
<dbReference type="InterPro" id="IPR050281">
    <property type="entry name" value="Flavin_monoamine_oxidase"/>
</dbReference>
<feature type="domain" description="Amine oxidase" evidence="1">
    <location>
        <begin position="272"/>
        <end position="418"/>
    </location>
</feature>
<dbReference type="PANTHER" id="PTHR10742:SF414">
    <property type="entry name" value="CONTAINING AMINE OXIDASE, PUTATIVE (AFU_ORTHOLOGUE AFUA_3G12150)-RELATED"/>
    <property type="match status" value="1"/>
</dbReference>
<dbReference type="GO" id="GO:0006338">
    <property type="term" value="P:chromatin remodeling"/>
    <property type="evidence" value="ECO:0007669"/>
    <property type="project" value="TreeGrafter"/>
</dbReference>
<dbReference type="PANTHER" id="PTHR10742">
    <property type="entry name" value="FLAVIN MONOAMINE OXIDASE"/>
    <property type="match status" value="1"/>
</dbReference>
<accession>A0A9W9QHY4</accession>
<dbReference type="PRINTS" id="PR00419">
    <property type="entry name" value="ADXRDTASE"/>
</dbReference>
<dbReference type="SUPFAM" id="SSF54373">
    <property type="entry name" value="FAD-linked reductases, C-terminal domain"/>
    <property type="match status" value="1"/>
</dbReference>
<protein>
    <recommendedName>
        <fullName evidence="1">Amine oxidase domain-containing protein</fullName>
    </recommendedName>
</protein>
<sequence>MSKHVGIIGAGLSGLRCADILIQNGARVTILEARDRIGGRVHQSSVGNHVVDLGPNWIHGAGENPIMNIAEATGTTMFDPEGGQHVAFAPDGQPIHDDINSKVQDFVWTTISEAFEYSNRHGNSIPAEKSLLDFFRERVQQTDFSTEEKNLCLDACKLWGTYVGDQVDRQSLRFFRLEECVDGSNFVVASTYKRILEHVSKTASAKANIHLSEPVTSINAPPRTPNQHHQITVTTTATTYNFDETSTSTVFAQFLEPTYAPHPPHIEWTQECLSFAALPSPHAHPTLLFYTYGESGAEIINPIHHLSPDSPEYKNILTKTLQPFYARLPGYDADSADCVPTAFLATQWQKDEYAGNGSYCNFQAGVVEADRDIEVLRDGDGIGLLRGLWFAGEHTAPFVALGTTTGAYWSGERVARLICRDGEVRDDSLPSGGL</sequence>
<reference evidence="2" key="2">
    <citation type="journal article" date="2023" name="IMA Fungus">
        <title>Comparative genomic study of the Penicillium genus elucidates a diverse pangenome and 15 lateral gene transfer events.</title>
        <authorList>
            <person name="Petersen C."/>
            <person name="Sorensen T."/>
            <person name="Nielsen M.R."/>
            <person name="Sondergaard T.E."/>
            <person name="Sorensen J.L."/>
            <person name="Fitzpatrick D.A."/>
            <person name="Frisvad J.C."/>
            <person name="Nielsen K.L."/>
        </authorList>
    </citation>
    <scope>NUCLEOTIDE SEQUENCE</scope>
    <source>
        <strain evidence="2">IBT 35673</strain>
    </source>
</reference>
<dbReference type="Proteomes" id="UP001147695">
    <property type="component" value="Unassembled WGS sequence"/>
</dbReference>
<name>A0A9W9QHY4_PENBR</name>
<evidence type="ECO:0000259" key="1">
    <source>
        <dbReference type="Pfam" id="PF01593"/>
    </source>
</evidence>
<dbReference type="Gene3D" id="3.90.660.10">
    <property type="match status" value="2"/>
</dbReference>
<feature type="domain" description="Amine oxidase" evidence="1">
    <location>
        <begin position="12"/>
        <end position="243"/>
    </location>
</feature>
<dbReference type="InterPro" id="IPR002937">
    <property type="entry name" value="Amino_oxidase"/>
</dbReference>
<dbReference type="GO" id="GO:0003682">
    <property type="term" value="F:chromatin binding"/>
    <property type="evidence" value="ECO:0007669"/>
    <property type="project" value="TreeGrafter"/>
</dbReference>
<dbReference type="AlphaFoldDB" id="A0A9W9QHY4"/>
<organism evidence="2 3">
    <name type="scientific">Penicillium brevicompactum</name>
    <dbReference type="NCBI Taxonomy" id="5074"/>
    <lineage>
        <taxon>Eukaryota</taxon>
        <taxon>Fungi</taxon>
        <taxon>Dikarya</taxon>
        <taxon>Ascomycota</taxon>
        <taxon>Pezizomycotina</taxon>
        <taxon>Eurotiomycetes</taxon>
        <taxon>Eurotiomycetidae</taxon>
        <taxon>Eurotiales</taxon>
        <taxon>Aspergillaceae</taxon>
        <taxon>Penicillium</taxon>
    </lineage>
</organism>
<dbReference type="GO" id="GO:0050660">
    <property type="term" value="F:flavin adenine dinucleotide binding"/>
    <property type="evidence" value="ECO:0007669"/>
    <property type="project" value="TreeGrafter"/>
</dbReference>
<evidence type="ECO:0000313" key="3">
    <source>
        <dbReference type="Proteomes" id="UP001147695"/>
    </source>
</evidence>
<dbReference type="GO" id="GO:0016491">
    <property type="term" value="F:oxidoreductase activity"/>
    <property type="evidence" value="ECO:0007669"/>
    <property type="project" value="InterPro"/>
</dbReference>
<dbReference type="EMBL" id="JAPZBQ010000003">
    <property type="protein sequence ID" value="KAJ5338323.1"/>
    <property type="molecule type" value="Genomic_DNA"/>
</dbReference>
<dbReference type="SUPFAM" id="SSF51905">
    <property type="entry name" value="FAD/NAD(P)-binding domain"/>
    <property type="match status" value="1"/>
</dbReference>
<dbReference type="Pfam" id="PF01593">
    <property type="entry name" value="Amino_oxidase"/>
    <property type="match status" value="2"/>
</dbReference>